<organism evidence="2 3">
    <name type="scientific">Aspergillus sydowii CBS 593.65</name>
    <dbReference type="NCBI Taxonomy" id="1036612"/>
    <lineage>
        <taxon>Eukaryota</taxon>
        <taxon>Fungi</taxon>
        <taxon>Dikarya</taxon>
        <taxon>Ascomycota</taxon>
        <taxon>Pezizomycotina</taxon>
        <taxon>Eurotiomycetes</taxon>
        <taxon>Eurotiomycetidae</taxon>
        <taxon>Eurotiales</taxon>
        <taxon>Aspergillaceae</taxon>
        <taxon>Aspergillus</taxon>
        <taxon>Aspergillus subgen. Nidulantes</taxon>
    </lineage>
</organism>
<dbReference type="AlphaFoldDB" id="A0A1L9TNT1"/>
<evidence type="ECO:0000313" key="2">
    <source>
        <dbReference type="EMBL" id="OJJ61109.1"/>
    </source>
</evidence>
<proteinExistence type="predicted"/>
<name>A0A1L9TNT1_9EURO</name>
<evidence type="ECO:0000313" key="3">
    <source>
        <dbReference type="Proteomes" id="UP000184356"/>
    </source>
</evidence>
<evidence type="ECO:0000256" key="1">
    <source>
        <dbReference type="SAM" id="SignalP"/>
    </source>
</evidence>
<gene>
    <name evidence="2" type="ORF">ASPSYDRAFT_790242</name>
</gene>
<evidence type="ECO:0008006" key="4">
    <source>
        <dbReference type="Google" id="ProtNLM"/>
    </source>
</evidence>
<reference evidence="3" key="1">
    <citation type="journal article" date="2017" name="Genome Biol.">
        <title>Comparative genomics reveals high biological diversity and specific adaptations in the industrially and medically important fungal genus Aspergillus.</title>
        <authorList>
            <person name="de Vries R.P."/>
            <person name="Riley R."/>
            <person name="Wiebenga A."/>
            <person name="Aguilar-Osorio G."/>
            <person name="Amillis S."/>
            <person name="Uchima C.A."/>
            <person name="Anderluh G."/>
            <person name="Asadollahi M."/>
            <person name="Askin M."/>
            <person name="Barry K."/>
            <person name="Battaglia E."/>
            <person name="Bayram O."/>
            <person name="Benocci T."/>
            <person name="Braus-Stromeyer S.A."/>
            <person name="Caldana C."/>
            <person name="Canovas D."/>
            <person name="Cerqueira G.C."/>
            <person name="Chen F."/>
            <person name="Chen W."/>
            <person name="Choi C."/>
            <person name="Clum A."/>
            <person name="Dos Santos R.A."/>
            <person name="Damasio A.R."/>
            <person name="Diallinas G."/>
            <person name="Emri T."/>
            <person name="Fekete E."/>
            <person name="Flipphi M."/>
            <person name="Freyberg S."/>
            <person name="Gallo A."/>
            <person name="Gournas C."/>
            <person name="Habgood R."/>
            <person name="Hainaut M."/>
            <person name="Harispe M.L."/>
            <person name="Henrissat B."/>
            <person name="Hilden K.S."/>
            <person name="Hope R."/>
            <person name="Hossain A."/>
            <person name="Karabika E."/>
            <person name="Karaffa L."/>
            <person name="Karanyi Z."/>
            <person name="Krasevec N."/>
            <person name="Kuo A."/>
            <person name="Kusch H."/>
            <person name="LaButti K."/>
            <person name="Lagendijk E.L."/>
            <person name="Lapidus A."/>
            <person name="Levasseur A."/>
            <person name="Lindquist E."/>
            <person name="Lipzen A."/>
            <person name="Logrieco A.F."/>
            <person name="MacCabe A."/>
            <person name="Maekelae M.R."/>
            <person name="Malavazi I."/>
            <person name="Melin P."/>
            <person name="Meyer V."/>
            <person name="Mielnichuk N."/>
            <person name="Miskei M."/>
            <person name="Molnar A.P."/>
            <person name="Mule G."/>
            <person name="Ngan C.Y."/>
            <person name="Orejas M."/>
            <person name="Orosz E."/>
            <person name="Ouedraogo J.P."/>
            <person name="Overkamp K.M."/>
            <person name="Park H.-S."/>
            <person name="Perrone G."/>
            <person name="Piumi F."/>
            <person name="Punt P.J."/>
            <person name="Ram A.F."/>
            <person name="Ramon A."/>
            <person name="Rauscher S."/>
            <person name="Record E."/>
            <person name="Riano-Pachon D.M."/>
            <person name="Robert V."/>
            <person name="Roehrig J."/>
            <person name="Ruller R."/>
            <person name="Salamov A."/>
            <person name="Salih N.S."/>
            <person name="Samson R.A."/>
            <person name="Sandor E."/>
            <person name="Sanguinetti M."/>
            <person name="Schuetze T."/>
            <person name="Sepcic K."/>
            <person name="Shelest E."/>
            <person name="Sherlock G."/>
            <person name="Sophianopoulou V."/>
            <person name="Squina F.M."/>
            <person name="Sun H."/>
            <person name="Susca A."/>
            <person name="Todd R.B."/>
            <person name="Tsang A."/>
            <person name="Unkles S.E."/>
            <person name="van de Wiele N."/>
            <person name="van Rossen-Uffink D."/>
            <person name="Oliveira J.V."/>
            <person name="Vesth T.C."/>
            <person name="Visser J."/>
            <person name="Yu J.-H."/>
            <person name="Zhou M."/>
            <person name="Andersen M.R."/>
            <person name="Archer D.B."/>
            <person name="Baker S.E."/>
            <person name="Benoit I."/>
            <person name="Brakhage A.A."/>
            <person name="Braus G.H."/>
            <person name="Fischer R."/>
            <person name="Frisvad J.C."/>
            <person name="Goldman G.H."/>
            <person name="Houbraken J."/>
            <person name="Oakley B."/>
            <person name="Pocsi I."/>
            <person name="Scazzocchio C."/>
            <person name="Seiboth B."/>
            <person name="vanKuyk P.A."/>
            <person name="Wortman J."/>
            <person name="Dyer P.S."/>
            <person name="Grigoriev I.V."/>
        </authorList>
    </citation>
    <scope>NUCLEOTIDE SEQUENCE [LARGE SCALE GENOMIC DNA]</scope>
    <source>
        <strain evidence="3">CBS 593.65</strain>
    </source>
</reference>
<feature type="signal peptide" evidence="1">
    <location>
        <begin position="1"/>
        <end position="19"/>
    </location>
</feature>
<sequence length="75" mass="8635">MWLVMFLSLFITNLPSHKACICALLNLEAGQKRYAYPRVADIIDEQAGHSTHTCTPPKGWLTRQSNHVNWILYSY</sequence>
<protein>
    <recommendedName>
        <fullName evidence="4">Secreted protein</fullName>
    </recommendedName>
</protein>
<dbReference type="VEuPathDB" id="FungiDB:ASPSYDRAFT_790242"/>
<keyword evidence="1" id="KW-0732">Signal</keyword>
<dbReference type="EMBL" id="KV878584">
    <property type="protein sequence ID" value="OJJ61109.1"/>
    <property type="molecule type" value="Genomic_DNA"/>
</dbReference>
<dbReference type="GeneID" id="63767056"/>
<keyword evidence="3" id="KW-1185">Reference proteome</keyword>
<feature type="chain" id="PRO_5012137643" description="Secreted protein" evidence="1">
    <location>
        <begin position="20"/>
        <end position="75"/>
    </location>
</feature>
<dbReference type="RefSeq" id="XP_040704915.1">
    <property type="nucleotide sequence ID" value="XM_040850983.1"/>
</dbReference>
<accession>A0A1L9TNT1</accession>
<dbReference type="Proteomes" id="UP000184356">
    <property type="component" value="Unassembled WGS sequence"/>
</dbReference>